<feature type="chain" id="PRO_5039306462" evidence="2">
    <location>
        <begin position="23"/>
        <end position="237"/>
    </location>
</feature>
<feature type="compositionally biased region" description="Low complexity" evidence="1">
    <location>
        <begin position="79"/>
        <end position="92"/>
    </location>
</feature>
<protein>
    <submittedName>
        <fullName evidence="3">DUF4358 domain-containing protein</fullName>
    </submittedName>
</protein>
<accession>A0A8J6JE41</accession>
<dbReference type="RefSeq" id="WP_186906871.1">
    <property type="nucleotide sequence ID" value="NZ_JACOPP010000004.1"/>
</dbReference>
<feature type="compositionally biased region" description="Low complexity" evidence="1">
    <location>
        <begin position="99"/>
        <end position="116"/>
    </location>
</feature>
<feature type="compositionally biased region" description="Low complexity" evidence="1">
    <location>
        <begin position="34"/>
        <end position="53"/>
    </location>
</feature>
<dbReference type="AlphaFoldDB" id="A0A8J6JE41"/>
<proteinExistence type="predicted"/>
<evidence type="ECO:0000256" key="2">
    <source>
        <dbReference type="SAM" id="SignalP"/>
    </source>
</evidence>
<feature type="signal peptide" evidence="2">
    <location>
        <begin position="1"/>
        <end position="22"/>
    </location>
</feature>
<evidence type="ECO:0000256" key="1">
    <source>
        <dbReference type="SAM" id="MobiDB-lite"/>
    </source>
</evidence>
<dbReference type="InterPro" id="IPR025648">
    <property type="entry name" value="DUF4358"/>
</dbReference>
<keyword evidence="2" id="KW-0732">Signal</keyword>
<dbReference type="Pfam" id="PF14270">
    <property type="entry name" value="DUF4358"/>
    <property type="match status" value="1"/>
</dbReference>
<comment type="caution">
    <text evidence="3">The sequence shown here is derived from an EMBL/GenBank/DDBJ whole genome shotgun (WGS) entry which is preliminary data.</text>
</comment>
<sequence>MNLNRRLLVLTLAGTLSLGLLSACGGGNTPAPETTPSAIPSPQATAAPTASPDLPEESPEEPPIPEETGAPELPPPSDAPAATAKPQATPVPTQKPGGAVTPAPTPESTPSASPVASTWNDIAKLDLPSLMDVDADTLSALYGIDAADLEEYICKMPMMSVQATEFFIAKVKDGKLDAVKSALEQRQKDLEEQWSQYLPAQLELVQNYKLVSNGNYILFAVSESAPDAVSAFNTYTK</sequence>
<organism evidence="3 4">
    <name type="scientific">Lawsonibacter hominis</name>
    <dbReference type="NCBI Taxonomy" id="2763053"/>
    <lineage>
        <taxon>Bacteria</taxon>
        <taxon>Bacillati</taxon>
        <taxon>Bacillota</taxon>
        <taxon>Clostridia</taxon>
        <taxon>Eubacteriales</taxon>
        <taxon>Oscillospiraceae</taxon>
        <taxon>Lawsonibacter</taxon>
    </lineage>
</organism>
<dbReference type="Proteomes" id="UP000661435">
    <property type="component" value="Unassembled WGS sequence"/>
</dbReference>
<reference evidence="3" key="1">
    <citation type="submission" date="2020-08" db="EMBL/GenBank/DDBJ databases">
        <title>Genome public.</title>
        <authorList>
            <person name="Liu C."/>
            <person name="Sun Q."/>
        </authorList>
    </citation>
    <scope>NUCLEOTIDE SEQUENCE</scope>
    <source>
        <strain evidence="3">NSJ-51</strain>
    </source>
</reference>
<gene>
    <name evidence="3" type="ORF">H8S57_04440</name>
</gene>
<feature type="compositionally biased region" description="Acidic residues" evidence="1">
    <location>
        <begin position="54"/>
        <end position="64"/>
    </location>
</feature>
<dbReference type="EMBL" id="JACOPP010000004">
    <property type="protein sequence ID" value="MBC5732974.1"/>
    <property type="molecule type" value="Genomic_DNA"/>
</dbReference>
<name>A0A8J6JE41_9FIRM</name>
<dbReference type="PROSITE" id="PS51257">
    <property type="entry name" value="PROKAR_LIPOPROTEIN"/>
    <property type="match status" value="1"/>
</dbReference>
<keyword evidence="4" id="KW-1185">Reference proteome</keyword>
<feature type="region of interest" description="Disordered" evidence="1">
    <location>
        <begin position="28"/>
        <end position="116"/>
    </location>
</feature>
<evidence type="ECO:0000313" key="4">
    <source>
        <dbReference type="Proteomes" id="UP000661435"/>
    </source>
</evidence>
<evidence type="ECO:0000313" key="3">
    <source>
        <dbReference type="EMBL" id="MBC5732974.1"/>
    </source>
</evidence>